<dbReference type="AlphaFoldDB" id="A0A420BFN3"/>
<proteinExistence type="predicted"/>
<keyword evidence="1" id="KW-1133">Transmembrane helix</keyword>
<comment type="caution">
    <text evidence="2">The sequence shown here is derived from an EMBL/GenBank/DDBJ whole genome shotgun (WGS) entry which is preliminary data.</text>
</comment>
<evidence type="ECO:0000313" key="2">
    <source>
        <dbReference type="EMBL" id="RKE55508.1"/>
    </source>
</evidence>
<dbReference type="Proteomes" id="UP000286246">
    <property type="component" value="Unassembled WGS sequence"/>
</dbReference>
<protein>
    <submittedName>
        <fullName evidence="2">Uncharacterized protein</fullName>
    </submittedName>
</protein>
<keyword evidence="1" id="KW-0472">Membrane</keyword>
<name>A0A420BFN3_SPHD1</name>
<keyword evidence="3" id="KW-1185">Reference proteome</keyword>
<dbReference type="EMBL" id="RAPY01000001">
    <property type="protein sequence ID" value="RKE55508.1"/>
    <property type="molecule type" value="Genomic_DNA"/>
</dbReference>
<reference evidence="2 3" key="1">
    <citation type="submission" date="2018-09" db="EMBL/GenBank/DDBJ databases">
        <title>Genomic Encyclopedia of Type Strains, Phase III (KMG-III): the genomes of soil and plant-associated and newly described type strains.</title>
        <authorList>
            <person name="Whitman W."/>
        </authorList>
    </citation>
    <scope>NUCLEOTIDE SEQUENCE [LARGE SCALE GENOMIC DNA]</scope>
    <source>
        <strain evidence="2 3">CECT 7938</strain>
    </source>
</reference>
<feature type="transmembrane region" description="Helical" evidence="1">
    <location>
        <begin position="25"/>
        <end position="48"/>
    </location>
</feature>
<keyword evidence="1" id="KW-0812">Transmembrane</keyword>
<gene>
    <name evidence="2" type="ORF">DFQ12_0340</name>
</gene>
<accession>A0A420BFN3</accession>
<evidence type="ECO:0000313" key="3">
    <source>
        <dbReference type="Proteomes" id="UP000286246"/>
    </source>
</evidence>
<sequence length="50" mass="5701">MAGVPLVDNRETTDLRLRLRDLKSVAGLMEISYILYVTRLLFALLHVADQ</sequence>
<evidence type="ECO:0000256" key="1">
    <source>
        <dbReference type="SAM" id="Phobius"/>
    </source>
</evidence>
<organism evidence="2 3">
    <name type="scientific">Sphingobacterium detergens</name>
    <dbReference type="NCBI Taxonomy" id="1145106"/>
    <lineage>
        <taxon>Bacteria</taxon>
        <taxon>Pseudomonadati</taxon>
        <taxon>Bacteroidota</taxon>
        <taxon>Sphingobacteriia</taxon>
        <taxon>Sphingobacteriales</taxon>
        <taxon>Sphingobacteriaceae</taxon>
        <taxon>Sphingobacterium</taxon>
    </lineage>
</organism>